<organism evidence="1">
    <name type="scientific">Arundo donax</name>
    <name type="common">Giant reed</name>
    <name type="synonym">Donax arundinaceus</name>
    <dbReference type="NCBI Taxonomy" id="35708"/>
    <lineage>
        <taxon>Eukaryota</taxon>
        <taxon>Viridiplantae</taxon>
        <taxon>Streptophyta</taxon>
        <taxon>Embryophyta</taxon>
        <taxon>Tracheophyta</taxon>
        <taxon>Spermatophyta</taxon>
        <taxon>Magnoliopsida</taxon>
        <taxon>Liliopsida</taxon>
        <taxon>Poales</taxon>
        <taxon>Poaceae</taxon>
        <taxon>PACMAD clade</taxon>
        <taxon>Arundinoideae</taxon>
        <taxon>Arundineae</taxon>
        <taxon>Arundo</taxon>
    </lineage>
</organism>
<name>A0A0A9C6G0_ARUDO</name>
<reference evidence="1" key="2">
    <citation type="journal article" date="2015" name="Data Brief">
        <title>Shoot transcriptome of the giant reed, Arundo donax.</title>
        <authorList>
            <person name="Barrero R.A."/>
            <person name="Guerrero F.D."/>
            <person name="Moolhuijzen P."/>
            <person name="Goolsby J.A."/>
            <person name="Tidwell J."/>
            <person name="Bellgard S.E."/>
            <person name="Bellgard M.I."/>
        </authorList>
    </citation>
    <scope>NUCLEOTIDE SEQUENCE</scope>
    <source>
        <tissue evidence="1">Shoot tissue taken approximately 20 cm above the soil surface</tissue>
    </source>
</reference>
<dbReference type="AlphaFoldDB" id="A0A0A9C6G0"/>
<sequence>MFRAQNSLQKELFRGKM</sequence>
<dbReference type="EMBL" id="GBRH01226779">
    <property type="protein sequence ID" value="JAD71116.1"/>
    <property type="molecule type" value="Transcribed_RNA"/>
</dbReference>
<reference evidence="1" key="1">
    <citation type="submission" date="2014-09" db="EMBL/GenBank/DDBJ databases">
        <authorList>
            <person name="Magalhaes I.L.F."/>
            <person name="Oliveira U."/>
            <person name="Santos F.R."/>
            <person name="Vidigal T.H.D.A."/>
            <person name="Brescovit A.D."/>
            <person name="Santos A.J."/>
        </authorList>
    </citation>
    <scope>NUCLEOTIDE SEQUENCE</scope>
    <source>
        <tissue evidence="1">Shoot tissue taken approximately 20 cm above the soil surface</tissue>
    </source>
</reference>
<evidence type="ECO:0000313" key="1">
    <source>
        <dbReference type="EMBL" id="JAD71116.1"/>
    </source>
</evidence>
<accession>A0A0A9C6G0</accession>
<proteinExistence type="predicted"/>
<protein>
    <submittedName>
        <fullName evidence="1">Uncharacterized protein</fullName>
    </submittedName>
</protein>